<protein>
    <recommendedName>
        <fullName evidence="2">non-specific protein-tyrosine kinase</fullName>
        <ecNumber evidence="2">2.7.10.2</ecNumber>
    </recommendedName>
</protein>
<proteinExistence type="inferred from homology"/>
<keyword evidence="4" id="KW-0547">Nucleotide-binding</keyword>
<evidence type="ECO:0000259" key="9">
    <source>
        <dbReference type="Pfam" id="PF13614"/>
    </source>
</evidence>
<name>A0A223EQL7_9BACI</name>
<dbReference type="EMBL" id="CP017704">
    <property type="protein sequence ID" value="ASS97506.1"/>
    <property type="molecule type" value="Genomic_DNA"/>
</dbReference>
<dbReference type="InterPro" id="IPR005702">
    <property type="entry name" value="Wzc-like_C"/>
</dbReference>
<evidence type="ECO:0000313" key="10">
    <source>
        <dbReference type="EMBL" id="ASS97506.1"/>
    </source>
</evidence>
<feature type="domain" description="AAA" evidence="9">
    <location>
        <begin position="51"/>
        <end position="190"/>
    </location>
</feature>
<dbReference type="FunFam" id="3.40.50.300:FF:000527">
    <property type="entry name" value="Tyrosine-protein kinase etk"/>
    <property type="match status" value="1"/>
</dbReference>
<evidence type="ECO:0000256" key="6">
    <source>
        <dbReference type="ARBA" id="ARBA00022840"/>
    </source>
</evidence>
<dbReference type="Proteomes" id="UP000214618">
    <property type="component" value="Chromosome"/>
</dbReference>
<dbReference type="SUPFAM" id="SSF52540">
    <property type="entry name" value="P-loop containing nucleoside triphosphate hydrolases"/>
    <property type="match status" value="1"/>
</dbReference>
<organism evidence="10 11">
    <name type="scientific">Peribacillus simplex NBRC 15720 = DSM 1321</name>
    <dbReference type="NCBI Taxonomy" id="1349754"/>
    <lineage>
        <taxon>Bacteria</taxon>
        <taxon>Bacillati</taxon>
        <taxon>Bacillota</taxon>
        <taxon>Bacilli</taxon>
        <taxon>Bacillales</taxon>
        <taxon>Bacillaceae</taxon>
        <taxon>Peribacillus</taxon>
    </lineage>
</organism>
<dbReference type="EC" id="2.7.10.2" evidence="2"/>
<dbReference type="PANTHER" id="PTHR32309">
    <property type="entry name" value="TYROSINE-PROTEIN KINASE"/>
    <property type="match status" value="1"/>
</dbReference>
<dbReference type="GO" id="GO:0004715">
    <property type="term" value="F:non-membrane spanning protein tyrosine kinase activity"/>
    <property type="evidence" value="ECO:0007669"/>
    <property type="project" value="UniProtKB-EC"/>
</dbReference>
<keyword evidence="5" id="KW-0418">Kinase</keyword>
<sequence length="234" mass="25708">MALRKEVGFLRSKDEKQVNLIAQNNPKSPITEQYRLIRTNIQFSSVDKEIKTIVVTSSEPNDGKSTTAANLAIVLAQEEKKVLLVDADLRKPSVHYAFNLSNIHGLTSVLTKKMDLRKTILNSNVSNLDILTSGPIPPNPSELLNSKAIETAIDELKEIYDYIIFDTPPVLVVPDSQIVANKCDGVIMVVASGKTNKQSAVKAKDLLMKANTSLLGVVLNGVGTDNSNYYYYKS</sequence>
<dbReference type="PANTHER" id="PTHR32309:SF13">
    <property type="entry name" value="FERRIC ENTEROBACTIN TRANSPORT PROTEIN FEPE"/>
    <property type="match status" value="1"/>
</dbReference>
<evidence type="ECO:0000313" key="11">
    <source>
        <dbReference type="Proteomes" id="UP000214618"/>
    </source>
</evidence>
<evidence type="ECO:0000256" key="4">
    <source>
        <dbReference type="ARBA" id="ARBA00022741"/>
    </source>
</evidence>
<dbReference type="GO" id="GO:0005886">
    <property type="term" value="C:plasma membrane"/>
    <property type="evidence" value="ECO:0007669"/>
    <property type="project" value="UniProtKB-ARBA"/>
</dbReference>
<accession>A0A223EQL7</accession>
<dbReference type="GO" id="GO:0005524">
    <property type="term" value="F:ATP binding"/>
    <property type="evidence" value="ECO:0007669"/>
    <property type="project" value="UniProtKB-KW"/>
</dbReference>
<dbReference type="InterPro" id="IPR027417">
    <property type="entry name" value="P-loop_NTPase"/>
</dbReference>
<dbReference type="OrthoDB" id="9794577at2"/>
<dbReference type="Pfam" id="PF13614">
    <property type="entry name" value="AAA_31"/>
    <property type="match status" value="1"/>
</dbReference>
<dbReference type="InterPro" id="IPR025669">
    <property type="entry name" value="AAA_dom"/>
</dbReference>
<dbReference type="GO" id="GO:0042802">
    <property type="term" value="F:identical protein binding"/>
    <property type="evidence" value="ECO:0007669"/>
    <property type="project" value="UniProtKB-ARBA"/>
</dbReference>
<gene>
    <name evidence="10" type="ORF">BS1321_20530</name>
</gene>
<evidence type="ECO:0000256" key="2">
    <source>
        <dbReference type="ARBA" id="ARBA00011903"/>
    </source>
</evidence>
<reference evidence="10 11" key="1">
    <citation type="submission" date="2016-10" db="EMBL/GenBank/DDBJ databases">
        <title>The whole genome sequencing and assembly of Bacillus simplex DSM 1321 strain.</title>
        <authorList>
            <person name="Park M.-K."/>
            <person name="Lee Y.-J."/>
            <person name="Yi H."/>
            <person name="Bahn Y.-S."/>
            <person name="Kim J.F."/>
            <person name="Lee D.-W."/>
        </authorList>
    </citation>
    <scope>NUCLEOTIDE SEQUENCE [LARGE SCALE GENOMIC DNA]</scope>
    <source>
        <strain evidence="10 11">DSM 1321</strain>
    </source>
</reference>
<dbReference type="CDD" id="cd05387">
    <property type="entry name" value="BY-kinase"/>
    <property type="match status" value="1"/>
</dbReference>
<evidence type="ECO:0000256" key="5">
    <source>
        <dbReference type="ARBA" id="ARBA00022777"/>
    </source>
</evidence>
<evidence type="ECO:0000256" key="3">
    <source>
        <dbReference type="ARBA" id="ARBA00022679"/>
    </source>
</evidence>
<dbReference type="InterPro" id="IPR050445">
    <property type="entry name" value="Bact_polysacc_biosynth/exp"/>
</dbReference>
<comment type="similarity">
    <text evidence="1">Belongs to the CpsD/CapB family.</text>
</comment>
<evidence type="ECO:0000256" key="8">
    <source>
        <dbReference type="ARBA" id="ARBA00051245"/>
    </source>
</evidence>
<dbReference type="NCBIfam" id="TIGR01007">
    <property type="entry name" value="eps_fam"/>
    <property type="match status" value="1"/>
</dbReference>
<dbReference type="AlphaFoldDB" id="A0A223EQL7"/>
<dbReference type="Gene3D" id="3.40.50.300">
    <property type="entry name" value="P-loop containing nucleotide triphosphate hydrolases"/>
    <property type="match status" value="1"/>
</dbReference>
<keyword evidence="3" id="KW-0808">Transferase</keyword>
<evidence type="ECO:0000256" key="1">
    <source>
        <dbReference type="ARBA" id="ARBA00007316"/>
    </source>
</evidence>
<comment type="catalytic activity">
    <reaction evidence="8">
        <text>L-tyrosyl-[protein] + ATP = O-phospho-L-tyrosyl-[protein] + ADP + H(+)</text>
        <dbReference type="Rhea" id="RHEA:10596"/>
        <dbReference type="Rhea" id="RHEA-COMP:10136"/>
        <dbReference type="Rhea" id="RHEA-COMP:20101"/>
        <dbReference type="ChEBI" id="CHEBI:15378"/>
        <dbReference type="ChEBI" id="CHEBI:30616"/>
        <dbReference type="ChEBI" id="CHEBI:46858"/>
        <dbReference type="ChEBI" id="CHEBI:61978"/>
        <dbReference type="ChEBI" id="CHEBI:456216"/>
        <dbReference type="EC" id="2.7.10.2"/>
    </reaction>
</comment>
<evidence type="ECO:0000256" key="7">
    <source>
        <dbReference type="ARBA" id="ARBA00023137"/>
    </source>
</evidence>
<keyword evidence="6" id="KW-0067">ATP-binding</keyword>
<keyword evidence="7" id="KW-0829">Tyrosine-protein kinase</keyword>